<reference evidence="1 2" key="1">
    <citation type="submission" date="2024-05" db="EMBL/GenBank/DDBJ databases">
        <authorList>
            <person name="Wallberg A."/>
        </authorList>
    </citation>
    <scope>NUCLEOTIDE SEQUENCE [LARGE SCALE GENOMIC DNA]</scope>
</reference>
<feature type="non-terminal residue" evidence="1">
    <location>
        <position position="1"/>
    </location>
</feature>
<evidence type="ECO:0000313" key="2">
    <source>
        <dbReference type="Proteomes" id="UP001497623"/>
    </source>
</evidence>
<organism evidence="1 2">
    <name type="scientific">Meganyctiphanes norvegica</name>
    <name type="common">Northern krill</name>
    <name type="synonym">Thysanopoda norvegica</name>
    <dbReference type="NCBI Taxonomy" id="48144"/>
    <lineage>
        <taxon>Eukaryota</taxon>
        <taxon>Metazoa</taxon>
        <taxon>Ecdysozoa</taxon>
        <taxon>Arthropoda</taxon>
        <taxon>Crustacea</taxon>
        <taxon>Multicrustacea</taxon>
        <taxon>Malacostraca</taxon>
        <taxon>Eumalacostraca</taxon>
        <taxon>Eucarida</taxon>
        <taxon>Euphausiacea</taxon>
        <taxon>Euphausiidae</taxon>
        <taxon>Meganyctiphanes</taxon>
    </lineage>
</organism>
<gene>
    <name evidence="1" type="ORF">MNOR_LOCUS158</name>
</gene>
<name>A0AAV2PH08_MEGNR</name>
<keyword evidence="2" id="KW-1185">Reference proteome</keyword>
<dbReference type="EMBL" id="CAXKWB010000030">
    <property type="protein sequence ID" value="CAL4058714.1"/>
    <property type="molecule type" value="Genomic_DNA"/>
</dbReference>
<evidence type="ECO:0000313" key="1">
    <source>
        <dbReference type="EMBL" id="CAL4058714.1"/>
    </source>
</evidence>
<comment type="caution">
    <text evidence="1">The sequence shown here is derived from an EMBL/GenBank/DDBJ whole genome shotgun (WGS) entry which is preliminary data.</text>
</comment>
<protein>
    <submittedName>
        <fullName evidence="1">Uncharacterized protein</fullName>
    </submittedName>
</protein>
<proteinExistence type="predicted"/>
<accession>A0AAV2PH08</accession>
<dbReference type="Proteomes" id="UP001497623">
    <property type="component" value="Unassembled WGS sequence"/>
</dbReference>
<sequence>IEFKRQLEIEDRTVLAIHTAHEVIENPVFRGNITILKKINIVKHFVTHVLQNTTIMIINQLMFEEAENTLNLTVNPLITEIRQTIIKIQNILEDAVSISGSEIKISGTKHFHGSIQVNNEAFYKIKANDVQCSDQQNEMSIRIEKIVKKDYTGVVHGKKTFRGGITIMTLYADYLDDIAVSDIVTTSKTQIITGATFNTIVEIQGELTFGSGFTLAGIDLGQVVTITGTHTLGTIKSFKLVTIEYCYVNIVDGININIFLFNTLTNIGPVTIQGSLEILGHFTVTVNTEATTVMNVNFNQYLLDVVYLVNPADITGALTFNSLVTIYGSMNVYNFINGKVFPDEFLIQGPKVNFLNAFFQFAIFNEIDVLGYVDTVKVSHLVTITTNQVIKDIKKFKLGIHVKNDIHLQTGLIDGFNITAYRPSTTVLSYNTFTFLQHVTVDILAYTELFNRINLKAVTEDFVYTDEGSVQINSVKHFSKGLIALNVNLQSTLNGQGLHTFVKTNSRQSIYGHKILRRESIFSRLIVEGDVDGVHLLSLIDNAVYLNRRNQVITGVKRFTKNIVTTRIKVQNSINDIVWTRFVTLTRSFTFNSHQIFNHVISSTVNLKHIVCNVGVKIATIDISEYVRLRVLLDGSNQNIGTIIVAGQVSASLVTAVTVNHVNMNIFLSNLCYKYENIVISSSSEIRFKYLNVVGLLTTINSNGANGISLALLAQNAVYLYMDNTFNVDSFWVKILADDITVYGMIDGIHIKALAYDAVYIYDGLSPCIEEGCNIISGKKIFKGKMSIEGNIEADWVNDIDLGKDLFTKGTHQKITGQMNFTSVTAQSTVHLYGDFNECLNPIFGNSVHFQNQNGEFSAYVDVIFHDAIYAKAINVIGTFNEMHIDAVLQTAIRLDQKIELNEEFTFEAAVTFVHLYSTYLNSLEWKLFISDLILSNQTYNFNSNVEVDGSFIVQTCSVSNNFILMGTIDGIYIKDLIDGAVYINQDYEFDMTWEVSNGAINVYDGLTVDLINGISVSQFVTTNTVQTFTSSMVTFDTCSTMGYNILVSGFVNSIILLEEYHKTWFNRSTALTGFKSFTGHVVVRGDVNVDGGVTEEKINLQLNVIYINNSLSTHNIEGRIVFLQPLKVIAISSLFSDVLINSVNLVEIKENAWFKDVQTTITSSFTFNKKTKFKTELQTVTSIINSVDVWNVYFGTNTTIMEYNSQIMNLKTNYSMYCRPSLMLCEVLEAAIHELDYMEEISTLTLEYEQHASYSFKVSGMTFLLMTWKDRCETTIYRWDAQNLRFVIAITFESGLAHNWDSFPSSLNENINLVMSADEDNFCIRKNSAVWEFEAIVVQNSVIVSVTMVQELQAGWTVSIINTRHNPVLHIYSSTNTTYHYSYSVEKTFELVNQDPVRFSKYVYAFDKNDNEIGFEVQLFLRNSIVKVYINGVFESSHFCGGMTTDAVVVEQHGNVRLILLVDENVLSLKSYTLNIKYLVAFSLEDETNATMKLISYTVVNGGDFMLTFTAGGLACECPLVTVFSSSYDSVTYAFQGDEFSLWTTMPLSISENIWGVPFSVSRQDRIDEKLLMYSYNKKKALIMAVRLKGSSQIDTSMTCDADASLPLLGYYT</sequence>